<dbReference type="Proteomes" id="UP000653305">
    <property type="component" value="Unassembled WGS sequence"/>
</dbReference>
<keyword evidence="3" id="KW-1185">Reference proteome</keyword>
<proteinExistence type="predicted"/>
<dbReference type="EMBL" id="BMAC01000085">
    <property type="protein sequence ID" value="GFP84427.1"/>
    <property type="molecule type" value="Genomic_DNA"/>
</dbReference>
<evidence type="ECO:0000256" key="1">
    <source>
        <dbReference type="SAM" id="MobiDB-lite"/>
    </source>
</evidence>
<organism evidence="2 3">
    <name type="scientific">Phtheirospermum japonicum</name>
    <dbReference type="NCBI Taxonomy" id="374723"/>
    <lineage>
        <taxon>Eukaryota</taxon>
        <taxon>Viridiplantae</taxon>
        <taxon>Streptophyta</taxon>
        <taxon>Embryophyta</taxon>
        <taxon>Tracheophyta</taxon>
        <taxon>Spermatophyta</taxon>
        <taxon>Magnoliopsida</taxon>
        <taxon>eudicotyledons</taxon>
        <taxon>Gunneridae</taxon>
        <taxon>Pentapetalae</taxon>
        <taxon>asterids</taxon>
        <taxon>lamiids</taxon>
        <taxon>Lamiales</taxon>
        <taxon>Orobanchaceae</taxon>
        <taxon>Orobanchaceae incertae sedis</taxon>
        <taxon>Phtheirospermum</taxon>
    </lineage>
</organism>
<reference evidence="2" key="1">
    <citation type="submission" date="2020-07" db="EMBL/GenBank/DDBJ databases">
        <title>Ethylene signaling mediates host invasion by parasitic plants.</title>
        <authorList>
            <person name="Yoshida S."/>
        </authorList>
    </citation>
    <scope>NUCLEOTIDE SEQUENCE</scope>
    <source>
        <strain evidence="2">Okayama</strain>
    </source>
</reference>
<name>A0A830BBJ3_9LAMI</name>
<accession>A0A830BBJ3</accession>
<comment type="caution">
    <text evidence="2">The sequence shown here is derived from an EMBL/GenBank/DDBJ whole genome shotgun (WGS) entry which is preliminary data.</text>
</comment>
<gene>
    <name evidence="2" type="ORF">PHJA_000586500</name>
</gene>
<feature type="region of interest" description="Disordered" evidence="1">
    <location>
        <begin position="85"/>
        <end position="105"/>
    </location>
</feature>
<evidence type="ECO:0000313" key="3">
    <source>
        <dbReference type="Proteomes" id="UP000653305"/>
    </source>
</evidence>
<dbReference type="AlphaFoldDB" id="A0A830BBJ3"/>
<evidence type="ECO:0000313" key="2">
    <source>
        <dbReference type="EMBL" id="GFP84427.1"/>
    </source>
</evidence>
<protein>
    <submittedName>
        <fullName evidence="2">Heterodimeric geranylgeranyl pyrophosphate synthase large subunit 1 chloroplastic</fullName>
    </submittedName>
</protein>
<sequence>MPSACALEMIHAMCPDAPTIYPVWTNDDLRRGQAGRGQRRLWRGPVTVLAGIRAPGRRVRAHIAAETRGVPPERTVSRCWRTSAADRAGGGGRRPGRRSGVQRAWRGERRSGWSSWSTSTCTRRRRPWRHRRWRGRFLGGACDRLVAADEAAGGQADDWAYAFAPREE</sequence>